<gene>
    <name evidence="1" type="ORF">GTP46_00225</name>
</gene>
<evidence type="ECO:0000313" key="2">
    <source>
        <dbReference type="Proteomes" id="UP000479335"/>
    </source>
</evidence>
<dbReference type="RefSeq" id="WP_161004640.1">
    <property type="nucleotide sequence ID" value="NZ_WWCN01000001.1"/>
</dbReference>
<evidence type="ECO:0000313" key="1">
    <source>
        <dbReference type="EMBL" id="MYM21075.1"/>
    </source>
</evidence>
<reference evidence="1 2" key="1">
    <citation type="submission" date="2019-12" db="EMBL/GenBank/DDBJ databases">
        <title>Novel species isolated from a subtropical stream in China.</title>
        <authorList>
            <person name="Lu H."/>
        </authorList>
    </citation>
    <scope>NUCLEOTIDE SEQUENCE [LARGE SCALE GENOMIC DNA]</scope>
    <source>
        <strain evidence="1 2">FT135W</strain>
    </source>
</reference>
<name>A0A6L8K2D1_9BURK</name>
<proteinExistence type="predicted"/>
<organism evidence="1 2">
    <name type="scientific">Duganella flavida</name>
    <dbReference type="NCBI Taxonomy" id="2692175"/>
    <lineage>
        <taxon>Bacteria</taxon>
        <taxon>Pseudomonadati</taxon>
        <taxon>Pseudomonadota</taxon>
        <taxon>Betaproteobacteria</taxon>
        <taxon>Burkholderiales</taxon>
        <taxon>Oxalobacteraceae</taxon>
        <taxon>Telluria group</taxon>
        <taxon>Duganella</taxon>
    </lineage>
</organism>
<accession>A0A6L8K2D1</accession>
<dbReference type="EMBL" id="WWCN01000001">
    <property type="protein sequence ID" value="MYM21075.1"/>
    <property type="molecule type" value="Genomic_DNA"/>
</dbReference>
<dbReference type="AlphaFoldDB" id="A0A6L8K2D1"/>
<keyword evidence="2" id="KW-1185">Reference proteome</keyword>
<dbReference type="Proteomes" id="UP000479335">
    <property type="component" value="Unassembled WGS sequence"/>
</dbReference>
<sequence length="203" mass="22626">MIRNLIVFGLVIIIGLVSSVEAYADMPPMERKKTEQTFRFGAIKIVQSFNSIRDPKSPEFKVRVFKGDKLLLQLSDAFCGNFFAAPNQLLFVGLSNTGWPGTAVIVFDDSGRILLLADHNAAQFDYCEETPTLLKQWYDDKNPEVQFHLPNAGKEIKPSISVRDCRGGTVDLLDAVLNANARGEKTIHDAIELLLYIPKRGAK</sequence>
<comment type="caution">
    <text evidence="1">The sequence shown here is derived from an EMBL/GenBank/DDBJ whole genome shotgun (WGS) entry which is preliminary data.</text>
</comment>
<protein>
    <submittedName>
        <fullName evidence="1">Uncharacterized protein</fullName>
    </submittedName>
</protein>